<dbReference type="SUPFAM" id="SSF51735">
    <property type="entry name" value="NAD(P)-binding Rossmann-fold domains"/>
    <property type="match status" value="1"/>
</dbReference>
<dbReference type="AlphaFoldDB" id="A0A917C0M5"/>
<dbReference type="EMBL" id="BMHV01000014">
    <property type="protein sequence ID" value="GGF66570.1"/>
    <property type="molecule type" value="Genomic_DNA"/>
</dbReference>
<gene>
    <name evidence="4" type="ORF">GCM10011332_20870</name>
</gene>
<dbReference type="InterPro" id="IPR001509">
    <property type="entry name" value="Epimerase_deHydtase"/>
</dbReference>
<reference evidence="4" key="1">
    <citation type="journal article" date="2014" name="Int. J. Syst. Evol. Microbiol.">
        <title>Complete genome sequence of Corynebacterium casei LMG S-19264T (=DSM 44701T), isolated from a smear-ripened cheese.</title>
        <authorList>
            <consortium name="US DOE Joint Genome Institute (JGI-PGF)"/>
            <person name="Walter F."/>
            <person name="Albersmeier A."/>
            <person name="Kalinowski J."/>
            <person name="Ruckert C."/>
        </authorList>
    </citation>
    <scope>NUCLEOTIDE SEQUENCE</scope>
    <source>
        <strain evidence="4">CGMCC 1.15254</strain>
    </source>
</reference>
<evidence type="ECO:0000313" key="5">
    <source>
        <dbReference type="Proteomes" id="UP000632498"/>
    </source>
</evidence>
<evidence type="ECO:0000259" key="3">
    <source>
        <dbReference type="Pfam" id="PF01370"/>
    </source>
</evidence>
<organism evidence="4 5">
    <name type="scientific">Terasakiella brassicae</name>
    <dbReference type="NCBI Taxonomy" id="1634917"/>
    <lineage>
        <taxon>Bacteria</taxon>
        <taxon>Pseudomonadati</taxon>
        <taxon>Pseudomonadota</taxon>
        <taxon>Alphaproteobacteria</taxon>
        <taxon>Rhodospirillales</taxon>
        <taxon>Terasakiellaceae</taxon>
        <taxon>Terasakiella</taxon>
    </lineage>
</organism>
<evidence type="ECO:0000256" key="1">
    <source>
        <dbReference type="ARBA" id="ARBA00005125"/>
    </source>
</evidence>
<comment type="caution">
    <text evidence="4">The sequence shown here is derived from an EMBL/GenBank/DDBJ whole genome shotgun (WGS) entry which is preliminary data.</text>
</comment>
<sequence length="280" mass="31427">MKVLVTGLSGFTGQYLKADLINAGHTVYGLQSNLLDENALREELLKVQPDAIAHLAAISFVQHNNLNEIYQVNLVGTQNLLSAVYTSVPDIQSFLLASSANVYGNKSGGKISESAPFDPCNDYAVSKVSMEMMARLWTDRLPLFITRPFNYTGVGQTINFLIPKVVDHFKRKEKKLNLGNIDVKRDFSDVRFVSSCYRHLLEAPPVGDVLNICSGVSYSIKEIIDYCEKITEHQIEVSVNPLFVRSNEVKELLGDNQKLISYMPQVNLMNFKDTLNWMLT</sequence>
<dbReference type="RefSeq" id="WP_188664652.1">
    <property type="nucleotide sequence ID" value="NZ_BMHV01000014.1"/>
</dbReference>
<feature type="domain" description="NAD-dependent epimerase/dehydratase" evidence="3">
    <location>
        <begin position="3"/>
        <end position="213"/>
    </location>
</feature>
<comment type="similarity">
    <text evidence="2">Belongs to the NAD(P)-dependent epimerase/dehydratase family.</text>
</comment>
<reference evidence="4" key="2">
    <citation type="submission" date="2020-09" db="EMBL/GenBank/DDBJ databases">
        <authorList>
            <person name="Sun Q."/>
            <person name="Zhou Y."/>
        </authorList>
    </citation>
    <scope>NUCLEOTIDE SEQUENCE</scope>
    <source>
        <strain evidence="4">CGMCC 1.15254</strain>
    </source>
</reference>
<accession>A0A917C0M5</accession>
<dbReference type="PANTHER" id="PTHR43000">
    <property type="entry name" value="DTDP-D-GLUCOSE 4,6-DEHYDRATASE-RELATED"/>
    <property type="match status" value="1"/>
</dbReference>
<dbReference type="Pfam" id="PF01370">
    <property type="entry name" value="Epimerase"/>
    <property type="match status" value="1"/>
</dbReference>
<evidence type="ECO:0000256" key="2">
    <source>
        <dbReference type="ARBA" id="ARBA00007637"/>
    </source>
</evidence>
<dbReference type="Gene3D" id="3.40.50.720">
    <property type="entry name" value="NAD(P)-binding Rossmann-like Domain"/>
    <property type="match status" value="1"/>
</dbReference>
<protein>
    <submittedName>
        <fullName evidence="4">GDP-6-deoxy-D-lyxo-4-hexulose reductase</fullName>
    </submittedName>
</protein>
<evidence type="ECO:0000313" key="4">
    <source>
        <dbReference type="EMBL" id="GGF66570.1"/>
    </source>
</evidence>
<dbReference type="Gene3D" id="3.90.25.10">
    <property type="entry name" value="UDP-galactose 4-epimerase, domain 1"/>
    <property type="match status" value="1"/>
</dbReference>
<dbReference type="Proteomes" id="UP000632498">
    <property type="component" value="Unassembled WGS sequence"/>
</dbReference>
<comment type="pathway">
    <text evidence="1">Bacterial outer membrane biogenesis; LPS O-antigen biosynthesis.</text>
</comment>
<dbReference type="InterPro" id="IPR036291">
    <property type="entry name" value="NAD(P)-bd_dom_sf"/>
</dbReference>
<keyword evidence="5" id="KW-1185">Reference proteome</keyword>
<proteinExistence type="inferred from homology"/>
<name>A0A917C0M5_9PROT</name>